<sequence>MARLYDSRTTIFSPEGRLYQVEYAMEAASQSGTCVGILAKNGVLLATERSVDKLMDTSIPVPRISWLNEDMACCATGNTADGNVLVAQLRLSTQQYLVNFGEMIPCEQLVRSLCDIKQAYTQYGGKRPFGVSLIYMGWDRRFGFQLYQSDPSGNYSGWKATCIGRKSGAALEMLQNELFSKGYVCPSLEEAKDVAIKVMGMTLDRGSLTPANLEIASIQRFCDTTVFHILEKNEIHRLIERYNILKKRVVRRKYLSH</sequence>
<evidence type="ECO:0000256" key="3">
    <source>
        <dbReference type="PROSITE-ProRule" id="PRU00808"/>
    </source>
</evidence>
<dbReference type="CTD" id="43679"/>
<accession>A0A6P8KMX9</accession>
<proteinExistence type="inferred from homology"/>
<keyword evidence="6" id="KW-1185">Reference proteome</keyword>
<dbReference type="SUPFAM" id="SSF56235">
    <property type="entry name" value="N-terminal nucleophile aminohydrolases (Ntn hydrolases)"/>
    <property type="match status" value="1"/>
</dbReference>
<dbReference type="RefSeq" id="XP_033164741.1">
    <property type="nucleotide sequence ID" value="XM_033308850.1"/>
</dbReference>
<comment type="subunit">
    <text evidence="4">The 20S proteasome core is composed of 28 subunits that are arranged in four stacked rings, resulting in a barrel-shaped structure. The two end rings are each formed by seven alpha subunits, and the two central rings are each formed by seven beta subunits.</text>
</comment>
<dbReference type="PANTHER" id="PTHR11599">
    <property type="entry name" value="PROTEASOME SUBUNIT ALPHA/BETA"/>
    <property type="match status" value="1"/>
</dbReference>
<organism evidence="6 7">
    <name type="scientific">Drosophila mauritiana</name>
    <name type="common">Fruit fly</name>
    <dbReference type="NCBI Taxonomy" id="7226"/>
    <lineage>
        <taxon>Eukaryota</taxon>
        <taxon>Metazoa</taxon>
        <taxon>Ecdysozoa</taxon>
        <taxon>Arthropoda</taxon>
        <taxon>Hexapoda</taxon>
        <taxon>Insecta</taxon>
        <taxon>Pterygota</taxon>
        <taxon>Neoptera</taxon>
        <taxon>Endopterygota</taxon>
        <taxon>Diptera</taxon>
        <taxon>Brachycera</taxon>
        <taxon>Muscomorpha</taxon>
        <taxon>Ephydroidea</taxon>
        <taxon>Drosophilidae</taxon>
        <taxon>Drosophila</taxon>
        <taxon>Sophophora</taxon>
    </lineage>
</organism>
<dbReference type="SMART" id="SM00948">
    <property type="entry name" value="Proteasome_A_N"/>
    <property type="match status" value="1"/>
</dbReference>
<evidence type="ECO:0000313" key="6">
    <source>
        <dbReference type="Proteomes" id="UP000515162"/>
    </source>
</evidence>
<dbReference type="InterPro" id="IPR050115">
    <property type="entry name" value="Proteasome_alpha"/>
</dbReference>
<comment type="similarity">
    <text evidence="3 4">Belongs to the peptidase T1A family.</text>
</comment>
<evidence type="ECO:0000259" key="5">
    <source>
        <dbReference type="PROSITE" id="PS00388"/>
    </source>
</evidence>
<comment type="subcellular location">
    <subcellularLocation>
        <location evidence="4">Cytoplasm</location>
    </subcellularLocation>
    <subcellularLocation>
        <location evidence="4">Nucleus</location>
    </subcellularLocation>
</comment>
<name>A0A6P8KMX9_DROMA</name>
<evidence type="ECO:0000313" key="7">
    <source>
        <dbReference type="RefSeq" id="XP_033164741.1"/>
    </source>
</evidence>
<dbReference type="Gene3D" id="3.60.20.10">
    <property type="entry name" value="Glutamine Phosphoribosylpyrophosphate, subunit 1, domain 1"/>
    <property type="match status" value="1"/>
</dbReference>
<dbReference type="Proteomes" id="UP000515162">
    <property type="component" value="Chromosome 3R"/>
</dbReference>
<dbReference type="InterPro" id="IPR000426">
    <property type="entry name" value="Proteasome_asu_N"/>
</dbReference>
<dbReference type="GO" id="GO:0019773">
    <property type="term" value="C:proteasome core complex, alpha-subunit complex"/>
    <property type="evidence" value="ECO:0007669"/>
    <property type="project" value="UniProtKB-UniRule"/>
</dbReference>
<evidence type="ECO:0000256" key="1">
    <source>
        <dbReference type="ARBA" id="ARBA00002000"/>
    </source>
</evidence>
<dbReference type="Pfam" id="PF10584">
    <property type="entry name" value="Proteasome_A_N"/>
    <property type="match status" value="1"/>
</dbReference>
<dbReference type="PROSITE" id="PS51475">
    <property type="entry name" value="PROTEASOME_ALPHA_2"/>
    <property type="match status" value="1"/>
</dbReference>
<protein>
    <recommendedName>
        <fullName evidence="4">Proteasome subunit alpha type</fullName>
    </recommendedName>
</protein>
<keyword evidence="2 3" id="KW-0647">Proteasome</keyword>
<dbReference type="Pfam" id="PF00227">
    <property type="entry name" value="Proteasome"/>
    <property type="match status" value="1"/>
</dbReference>
<reference evidence="7" key="1">
    <citation type="submission" date="2025-08" db="UniProtKB">
        <authorList>
            <consortium name="RefSeq"/>
        </authorList>
    </citation>
    <scope>IDENTIFICATION</scope>
    <source>
        <strain evidence="7">Mau12</strain>
        <tissue evidence="7">Whole Body</tissue>
    </source>
</reference>
<evidence type="ECO:0000256" key="4">
    <source>
        <dbReference type="RuleBase" id="RU000551"/>
    </source>
</evidence>
<dbReference type="PROSITE" id="PS00388">
    <property type="entry name" value="PROTEASOME_ALPHA_1"/>
    <property type="match status" value="1"/>
</dbReference>
<comment type="function">
    <text evidence="1">The proteasome is a multicatalytic proteinase complex which is characterized by its ability to cleave peptides with Arg, Phe, Tyr, Leu, and Glu adjacent to the leaving group at neutral or slightly basic pH. The proteasome has an ATP-dependent proteolytic activity.</text>
</comment>
<dbReference type="GO" id="GO:0005634">
    <property type="term" value="C:nucleus"/>
    <property type="evidence" value="ECO:0007669"/>
    <property type="project" value="UniProtKB-SubCell"/>
</dbReference>
<gene>
    <name evidence="7" type="primary">LOC117143933</name>
</gene>
<dbReference type="InterPro" id="IPR023332">
    <property type="entry name" value="Proteasome_alpha-type"/>
</dbReference>
<keyword evidence="4" id="KW-0963">Cytoplasm</keyword>
<feature type="domain" description="Proteasome alpha-type subunits" evidence="5">
    <location>
        <begin position="5"/>
        <end position="27"/>
    </location>
</feature>
<dbReference type="GO" id="GO:0005737">
    <property type="term" value="C:cytoplasm"/>
    <property type="evidence" value="ECO:0007669"/>
    <property type="project" value="UniProtKB-SubCell"/>
</dbReference>
<keyword evidence="4" id="KW-0539">Nucleus</keyword>
<dbReference type="InterPro" id="IPR001353">
    <property type="entry name" value="Proteasome_sua/b"/>
</dbReference>
<dbReference type="GO" id="GO:0006511">
    <property type="term" value="P:ubiquitin-dependent protein catabolic process"/>
    <property type="evidence" value="ECO:0007669"/>
    <property type="project" value="InterPro"/>
</dbReference>
<dbReference type="InterPro" id="IPR029055">
    <property type="entry name" value="Ntn_hydrolases_N"/>
</dbReference>
<dbReference type="GeneID" id="117143933"/>
<evidence type="ECO:0000256" key="2">
    <source>
        <dbReference type="ARBA" id="ARBA00022942"/>
    </source>
</evidence>
<dbReference type="AlphaFoldDB" id="A0A6P8KMX9"/>